<dbReference type="OrthoDB" id="3933125at2759"/>
<keyword evidence="1" id="KW-0732">Signal</keyword>
<evidence type="ECO:0000313" key="2">
    <source>
        <dbReference type="EMBL" id="QDS71282.1"/>
    </source>
</evidence>
<feature type="signal peptide" evidence="1">
    <location>
        <begin position="1"/>
        <end position="17"/>
    </location>
</feature>
<dbReference type="STRING" id="50376.A0A517L6M7"/>
<proteinExistence type="predicted"/>
<evidence type="ECO:0000256" key="1">
    <source>
        <dbReference type="SAM" id="SignalP"/>
    </source>
</evidence>
<reference evidence="2 3" key="1">
    <citation type="submission" date="2019-07" db="EMBL/GenBank/DDBJ databases">
        <title>Finished genome of Venturia effusa.</title>
        <authorList>
            <person name="Young C.A."/>
            <person name="Cox M.P."/>
            <person name="Ganley A.R.D."/>
            <person name="David W.J."/>
        </authorList>
    </citation>
    <scope>NUCLEOTIDE SEQUENCE [LARGE SCALE GENOMIC DNA]</scope>
    <source>
        <strain evidence="3">albino</strain>
    </source>
</reference>
<dbReference type="AlphaFoldDB" id="A0A517L6M7"/>
<name>A0A517L6M7_9PEZI</name>
<evidence type="ECO:0000313" key="3">
    <source>
        <dbReference type="Proteomes" id="UP000316270"/>
    </source>
</evidence>
<organism evidence="2 3">
    <name type="scientific">Venturia effusa</name>
    <dbReference type="NCBI Taxonomy" id="50376"/>
    <lineage>
        <taxon>Eukaryota</taxon>
        <taxon>Fungi</taxon>
        <taxon>Dikarya</taxon>
        <taxon>Ascomycota</taxon>
        <taxon>Pezizomycotina</taxon>
        <taxon>Dothideomycetes</taxon>
        <taxon>Pleosporomycetidae</taxon>
        <taxon>Venturiales</taxon>
        <taxon>Venturiaceae</taxon>
        <taxon>Venturia</taxon>
    </lineage>
</organism>
<dbReference type="Proteomes" id="UP000316270">
    <property type="component" value="Chromosome 6"/>
</dbReference>
<sequence length="183" mass="19963">MAMLAGAFMVAITQVLASPAPAPGYSIVPVSWTIPNGTDGSFIELQGTIQEMDAQLARDHPHIKRDLVFSNATYNNGSDVSVADVSVDRGTPSQDWREHAWCPEPGCCGYPDWKRANAYYIMQGVDYLKGFKHEIGIRGPNACGRVSCSYGSAIYWYVLLSIASKDLANINPSLRCNDVSDLL</sequence>
<gene>
    <name evidence="2" type="ORF">FKW77_001102</name>
</gene>
<accession>A0A517L6M7</accession>
<dbReference type="EMBL" id="CP042190">
    <property type="protein sequence ID" value="QDS71282.1"/>
    <property type="molecule type" value="Genomic_DNA"/>
</dbReference>
<protein>
    <submittedName>
        <fullName evidence="2">Uncharacterized protein</fullName>
    </submittedName>
</protein>
<feature type="chain" id="PRO_5021926199" evidence="1">
    <location>
        <begin position="18"/>
        <end position="183"/>
    </location>
</feature>
<keyword evidence="3" id="KW-1185">Reference proteome</keyword>